<feature type="compositionally biased region" description="Polar residues" evidence="2">
    <location>
        <begin position="305"/>
        <end position="327"/>
    </location>
</feature>
<dbReference type="OrthoDB" id="258234at2"/>
<dbReference type="PANTHER" id="PTHR34047">
    <property type="entry name" value="NUCLEAR INTRON MATURASE 1, MITOCHONDRIAL-RELATED"/>
    <property type="match status" value="1"/>
</dbReference>
<dbReference type="InterPro" id="IPR051083">
    <property type="entry name" value="GrpII_Intron_Splice-Mob/Def"/>
</dbReference>
<dbReference type="PANTHER" id="PTHR34047:SF8">
    <property type="entry name" value="PROTEIN YKFC"/>
    <property type="match status" value="1"/>
</dbReference>
<dbReference type="Proteomes" id="UP000319143">
    <property type="component" value="Unassembled WGS sequence"/>
</dbReference>
<evidence type="ECO:0000313" key="5">
    <source>
        <dbReference type="Proteomes" id="UP000319143"/>
    </source>
</evidence>
<feature type="region of interest" description="Disordered" evidence="2">
    <location>
        <begin position="297"/>
        <end position="329"/>
    </location>
</feature>
<name>A0A5C6CFU8_9BACT</name>
<keyword evidence="5" id="KW-1185">Reference proteome</keyword>
<dbReference type="Pfam" id="PF00078">
    <property type="entry name" value="RVT_1"/>
    <property type="match status" value="1"/>
</dbReference>
<organism evidence="4 5">
    <name type="scientific">Novipirellula artificiosorum</name>
    <dbReference type="NCBI Taxonomy" id="2528016"/>
    <lineage>
        <taxon>Bacteria</taxon>
        <taxon>Pseudomonadati</taxon>
        <taxon>Planctomycetota</taxon>
        <taxon>Planctomycetia</taxon>
        <taxon>Pirellulales</taxon>
        <taxon>Pirellulaceae</taxon>
        <taxon>Novipirellula</taxon>
    </lineage>
</organism>
<evidence type="ECO:0000313" key="4">
    <source>
        <dbReference type="EMBL" id="TWU23510.1"/>
    </source>
</evidence>
<dbReference type="PROSITE" id="PS50878">
    <property type="entry name" value="RT_POL"/>
    <property type="match status" value="1"/>
</dbReference>
<dbReference type="AlphaFoldDB" id="A0A5C6CFU8"/>
<dbReference type="InterPro" id="IPR043502">
    <property type="entry name" value="DNA/RNA_pol_sf"/>
</dbReference>
<accession>A0A5C6CFU8</accession>
<protein>
    <submittedName>
        <fullName evidence="4">Group II intron-encoded protein LtrA</fullName>
    </submittedName>
</protein>
<dbReference type="Gene3D" id="3.30.70.270">
    <property type="match status" value="1"/>
</dbReference>
<dbReference type="InterPro" id="IPR000477">
    <property type="entry name" value="RT_dom"/>
</dbReference>
<dbReference type="SUPFAM" id="SSF56672">
    <property type="entry name" value="DNA/RNA polymerases"/>
    <property type="match status" value="1"/>
</dbReference>
<evidence type="ECO:0000256" key="1">
    <source>
        <dbReference type="ARBA" id="ARBA00034120"/>
    </source>
</evidence>
<evidence type="ECO:0000256" key="2">
    <source>
        <dbReference type="SAM" id="MobiDB-lite"/>
    </source>
</evidence>
<dbReference type="EMBL" id="SJPV01000044">
    <property type="protein sequence ID" value="TWU23510.1"/>
    <property type="molecule type" value="Genomic_DNA"/>
</dbReference>
<proteinExistence type="inferred from homology"/>
<comment type="similarity">
    <text evidence="1">Belongs to the bacterial reverse transcriptase family.</text>
</comment>
<comment type="caution">
    <text evidence="4">The sequence shown here is derived from an EMBL/GenBank/DDBJ whole genome shotgun (WGS) entry which is preliminary data.</text>
</comment>
<dbReference type="InterPro" id="IPR043128">
    <property type="entry name" value="Rev_trsase/Diguanyl_cyclase"/>
</dbReference>
<reference evidence="4 5" key="1">
    <citation type="submission" date="2019-02" db="EMBL/GenBank/DDBJ databases">
        <title>Deep-cultivation of Planctomycetes and their phenomic and genomic characterization uncovers novel biology.</title>
        <authorList>
            <person name="Wiegand S."/>
            <person name="Jogler M."/>
            <person name="Boedeker C."/>
            <person name="Pinto D."/>
            <person name="Vollmers J."/>
            <person name="Rivas-Marin E."/>
            <person name="Kohn T."/>
            <person name="Peeters S.H."/>
            <person name="Heuer A."/>
            <person name="Rast P."/>
            <person name="Oberbeckmann S."/>
            <person name="Bunk B."/>
            <person name="Jeske O."/>
            <person name="Meyerdierks A."/>
            <person name="Storesund J.E."/>
            <person name="Kallscheuer N."/>
            <person name="Luecker S."/>
            <person name="Lage O.M."/>
            <person name="Pohl T."/>
            <person name="Merkel B.J."/>
            <person name="Hornburger P."/>
            <person name="Mueller R.-W."/>
            <person name="Bruemmer F."/>
            <person name="Labrenz M."/>
            <person name="Spormann A.M."/>
            <person name="Op Den Camp H."/>
            <person name="Overmann J."/>
            <person name="Amann R."/>
            <person name="Jetten M.S.M."/>
            <person name="Mascher T."/>
            <person name="Medema M.H."/>
            <person name="Devos D.P."/>
            <person name="Kaster A.-K."/>
            <person name="Ovreas L."/>
            <person name="Rohde M."/>
            <person name="Galperin M.Y."/>
            <person name="Jogler C."/>
        </authorList>
    </citation>
    <scope>NUCLEOTIDE SEQUENCE [LARGE SCALE GENOMIC DNA]</scope>
    <source>
        <strain evidence="4 5">Poly41</strain>
    </source>
</reference>
<dbReference type="CDD" id="cd01651">
    <property type="entry name" value="RT_G2_intron"/>
    <property type="match status" value="1"/>
</dbReference>
<dbReference type="RefSeq" id="WP_146531730.1">
    <property type="nucleotide sequence ID" value="NZ_SJPV01000044.1"/>
</dbReference>
<gene>
    <name evidence="4" type="primary">ltrA_2</name>
    <name evidence="4" type="ORF">Poly41_71100</name>
</gene>
<sequence length="396" mass="44980">MIDRLVQQAIFLVLTPIFDPEFSESSFGFRPHRSAHEAIHLVQQHLRAGYRWCVDIDLSKFFDTVQHDVLMHRVGRKVRDKRLLRLIGNYLRAGVMIDTQFHPSSEGTMQGGPLSPFLSNVLLDDFDKEMESRGHRFVRYADDFLVFSKTEQSATRVFASVERYLTGKLKLVINREKSGIRPAEATEYLGYCFHGTGGRFKVSGKKLRKFKDRVKELTRRKRGVSIQRRLRSSSSSVSSPARFVKSASTVFVSEAFNRFSLRIEAMCLSPSLPRCIPVIERSARWFRLSKSLRSSAVARVGPTEPKNTPVSKNTPVRFPSSSYSQSAPRLDSFTPISSSDQATGRQAVKKMQTAIVDWATCILMLVEDDLIRRTAGITNPRETIFNWQLAPPTRLG</sequence>
<feature type="domain" description="Reverse transcriptase" evidence="3">
    <location>
        <begin position="1"/>
        <end position="193"/>
    </location>
</feature>
<evidence type="ECO:0000259" key="3">
    <source>
        <dbReference type="PROSITE" id="PS50878"/>
    </source>
</evidence>